<dbReference type="PROSITE" id="PS51257">
    <property type="entry name" value="PROKAR_LIPOPROTEIN"/>
    <property type="match status" value="1"/>
</dbReference>
<feature type="transmembrane region" description="Helical" evidence="5">
    <location>
        <begin position="154"/>
        <end position="175"/>
    </location>
</feature>
<keyword evidence="7" id="KW-1185">Reference proteome</keyword>
<keyword evidence="2 5" id="KW-0812">Transmembrane</keyword>
<feature type="transmembrane region" description="Helical" evidence="5">
    <location>
        <begin position="7"/>
        <end position="28"/>
    </location>
</feature>
<organism evidence="6 7">
    <name type="scientific">Paraphaeosphaeria sporulosa</name>
    <dbReference type="NCBI Taxonomy" id="1460663"/>
    <lineage>
        <taxon>Eukaryota</taxon>
        <taxon>Fungi</taxon>
        <taxon>Dikarya</taxon>
        <taxon>Ascomycota</taxon>
        <taxon>Pezizomycotina</taxon>
        <taxon>Dothideomycetes</taxon>
        <taxon>Pleosporomycetidae</taxon>
        <taxon>Pleosporales</taxon>
        <taxon>Massarineae</taxon>
        <taxon>Didymosphaeriaceae</taxon>
        <taxon>Paraphaeosphaeria</taxon>
    </lineage>
</organism>
<evidence type="ECO:0000256" key="1">
    <source>
        <dbReference type="ARBA" id="ARBA00004141"/>
    </source>
</evidence>
<dbReference type="InterPro" id="IPR036259">
    <property type="entry name" value="MFS_trans_sf"/>
</dbReference>
<reference evidence="6 7" key="1">
    <citation type="submission" date="2016-05" db="EMBL/GenBank/DDBJ databases">
        <title>Comparative analysis of secretome profiles of manganese(II)-oxidizing ascomycete fungi.</title>
        <authorList>
            <consortium name="DOE Joint Genome Institute"/>
            <person name="Zeiner C.A."/>
            <person name="Purvine S.O."/>
            <person name="Zink E.M."/>
            <person name="Wu S."/>
            <person name="Pasa-Tolic L."/>
            <person name="Chaput D.L."/>
            <person name="Haridas S."/>
            <person name="Grigoriev I.V."/>
            <person name="Santelli C.M."/>
            <person name="Hansel C.M."/>
        </authorList>
    </citation>
    <scope>NUCLEOTIDE SEQUENCE [LARGE SCALE GENOMIC DNA]</scope>
    <source>
        <strain evidence="6 7">AP3s5-JAC2a</strain>
    </source>
</reference>
<feature type="transmembrane region" description="Helical" evidence="5">
    <location>
        <begin position="196"/>
        <end position="219"/>
    </location>
</feature>
<comment type="subcellular location">
    <subcellularLocation>
        <location evidence="1">Membrane</location>
        <topology evidence="1">Multi-pass membrane protein</topology>
    </subcellularLocation>
</comment>
<evidence type="ECO:0000256" key="3">
    <source>
        <dbReference type="ARBA" id="ARBA00022989"/>
    </source>
</evidence>
<keyword evidence="3 5" id="KW-1133">Transmembrane helix</keyword>
<protein>
    <recommendedName>
        <fullName evidence="8">MFS general substrate transporter</fullName>
    </recommendedName>
</protein>
<dbReference type="InParanoid" id="A0A177CTB7"/>
<dbReference type="RefSeq" id="XP_018041138.1">
    <property type="nucleotide sequence ID" value="XM_018180769.1"/>
</dbReference>
<evidence type="ECO:0000256" key="4">
    <source>
        <dbReference type="ARBA" id="ARBA00023136"/>
    </source>
</evidence>
<feature type="transmembrane region" description="Helical" evidence="5">
    <location>
        <begin position="265"/>
        <end position="290"/>
    </location>
</feature>
<keyword evidence="4 5" id="KW-0472">Membrane</keyword>
<evidence type="ECO:0000256" key="2">
    <source>
        <dbReference type="ARBA" id="ARBA00022692"/>
    </source>
</evidence>
<dbReference type="OrthoDB" id="4078873at2759"/>
<gene>
    <name evidence="6" type="ORF">CC84DRAFT_1184694</name>
</gene>
<accession>A0A177CTB7</accession>
<feature type="transmembrane region" description="Helical" evidence="5">
    <location>
        <begin position="239"/>
        <end position="258"/>
    </location>
</feature>
<evidence type="ECO:0000313" key="6">
    <source>
        <dbReference type="EMBL" id="OAG10773.1"/>
    </source>
</evidence>
<dbReference type="SUPFAM" id="SSF103473">
    <property type="entry name" value="MFS general substrate transporter"/>
    <property type="match status" value="1"/>
</dbReference>
<evidence type="ECO:0008006" key="8">
    <source>
        <dbReference type="Google" id="ProtNLM"/>
    </source>
</evidence>
<feature type="transmembrane region" description="Helical" evidence="5">
    <location>
        <begin position="34"/>
        <end position="58"/>
    </location>
</feature>
<dbReference type="PANTHER" id="PTHR23501:SF50">
    <property type="entry name" value="MFS SIDEROCHROME IRON TRANSPORTER MIRB (AFU_ORTHOLOGUE AFUA_3G03640)-RELATED"/>
    <property type="match status" value="1"/>
</dbReference>
<dbReference type="AlphaFoldDB" id="A0A177CTB7"/>
<dbReference type="Gene3D" id="1.20.1250.20">
    <property type="entry name" value="MFS general substrate transporter like domains"/>
    <property type="match status" value="1"/>
</dbReference>
<evidence type="ECO:0000313" key="7">
    <source>
        <dbReference type="Proteomes" id="UP000077069"/>
    </source>
</evidence>
<dbReference type="EMBL" id="KV441549">
    <property type="protein sequence ID" value="OAG10773.1"/>
    <property type="molecule type" value="Genomic_DNA"/>
</dbReference>
<dbReference type="Proteomes" id="UP000077069">
    <property type="component" value="Unassembled WGS sequence"/>
</dbReference>
<dbReference type="GO" id="GO:0022857">
    <property type="term" value="F:transmembrane transporter activity"/>
    <property type="evidence" value="ECO:0007669"/>
    <property type="project" value="TreeGrafter"/>
</dbReference>
<evidence type="ECO:0000256" key="5">
    <source>
        <dbReference type="SAM" id="Phobius"/>
    </source>
</evidence>
<name>A0A177CTB7_9PLEO</name>
<proteinExistence type="predicted"/>
<dbReference type="GeneID" id="28764255"/>
<dbReference type="GO" id="GO:0005886">
    <property type="term" value="C:plasma membrane"/>
    <property type="evidence" value="ECO:0007669"/>
    <property type="project" value="TreeGrafter"/>
</dbReference>
<sequence length="391" mass="42938">MAKILDIWGRAEGFALMIALATLGLVLMACANTLAIFCAAQVFSSIGFAGVIYSIDVITSDAFHLRNRGSAFASPSSPYIVIAFAGLKASEGFYENIGCPRKEGRVMARETQRTTLQSIWHYDKEVDALGCFLFVCGLVVFLLPFSLADSAPNGWSTGCIIAMIVVGFLFLVLFGPWEALLAPHPFLTANLLFDRTVAGACLLSFNYQIVYSCWASYFSSFLQVVNIGFLIRKFGYFKWLLWVGVPLYVFAQGLMINFRRPDAHIGYLVIVMIICQQLAVLALLIVIGTIGGAVGNTISGAIWTNTFSQALTRYLPEDAQASVENIYGSLDVQLSYEWGSPTRTGIQQAYGYSQQKMLIAGTAIMSFSLVWVCMIRNINVKNIEQVKGVLL</sequence>
<feature type="transmembrane region" description="Helical" evidence="5">
    <location>
        <begin position="128"/>
        <end position="148"/>
    </location>
</feature>
<dbReference type="PANTHER" id="PTHR23501">
    <property type="entry name" value="MAJOR FACILITATOR SUPERFAMILY"/>
    <property type="match status" value="1"/>
</dbReference>
<feature type="transmembrane region" description="Helical" evidence="5">
    <location>
        <begin position="357"/>
        <end position="375"/>
    </location>
</feature>